<evidence type="ECO:0000256" key="6">
    <source>
        <dbReference type="ARBA" id="ARBA00023136"/>
    </source>
</evidence>
<keyword evidence="10" id="KW-1185">Reference proteome</keyword>
<gene>
    <name evidence="9" type="ORF">NAF29_04990</name>
</gene>
<dbReference type="PANTHER" id="PTHR30026:SF22">
    <property type="entry name" value="OUTER MEMBRANE EFFLUX PROTEIN"/>
    <property type="match status" value="1"/>
</dbReference>
<evidence type="ECO:0000256" key="1">
    <source>
        <dbReference type="ARBA" id="ARBA00004442"/>
    </source>
</evidence>
<dbReference type="PANTHER" id="PTHR30026">
    <property type="entry name" value="OUTER MEMBRANE PROTEIN TOLC"/>
    <property type="match status" value="1"/>
</dbReference>
<dbReference type="SUPFAM" id="SSF56954">
    <property type="entry name" value="Outer membrane efflux proteins (OEP)"/>
    <property type="match status" value="1"/>
</dbReference>
<evidence type="ECO:0000313" key="10">
    <source>
        <dbReference type="Proteomes" id="UP001165393"/>
    </source>
</evidence>
<dbReference type="NCBIfam" id="TIGR01844">
    <property type="entry name" value="type_I_sec_TolC"/>
    <property type="match status" value="1"/>
</dbReference>
<evidence type="ECO:0000256" key="7">
    <source>
        <dbReference type="ARBA" id="ARBA00023237"/>
    </source>
</evidence>
<sequence>MKFNILYRAMGAALLCGFFALNVHGMTLEESVAQAIDQNPRVSGQYARYVSVLKDKRAAFADYLPQVQLYAGIGYSDIDYKQNNKIESETNPQQLGVRLSQMLFDGFRTPAEVSRLGYEAEAARLQLISEAENVALEVAQSYLNVLKAAAQVELSERNVIDHQSIFEDIQTRHQKGLSSDSDLAQVASRVATSRSALAAARNNLYDMQAVYFHLVGTNPEALTIPKADANIVPDNLELALQKAISAHPEIRSAISDTQAANEQYNRDKSGYWPTLSIDVEAYDNDDMGGIEGPDDDARVMLNLKYDLYSGGRTTAQAESALWRKEAALAVRMRTERQVVEGTKFAWNASEFLQQQIDFYQQNVEMAVKAEQGYNEQFKLGRRSLLDVLDAKVEVFIARRSYLNSYYDHKAAQYRLLNAVGELLTSMRVDTPSQWQANAEVAQ</sequence>
<keyword evidence="8" id="KW-0732">Signal</keyword>
<dbReference type="EMBL" id="JAMQGP010000002">
    <property type="protein sequence ID" value="MCM2679033.1"/>
    <property type="molecule type" value="Genomic_DNA"/>
</dbReference>
<keyword evidence="4" id="KW-1134">Transmembrane beta strand</keyword>
<dbReference type="GO" id="GO:0009279">
    <property type="term" value="C:cell outer membrane"/>
    <property type="evidence" value="ECO:0007669"/>
    <property type="project" value="UniProtKB-SubCell"/>
</dbReference>
<accession>A0AA41W5R9</accession>
<dbReference type="GO" id="GO:0015562">
    <property type="term" value="F:efflux transmembrane transporter activity"/>
    <property type="evidence" value="ECO:0007669"/>
    <property type="project" value="InterPro"/>
</dbReference>
<dbReference type="Gene3D" id="1.20.1600.10">
    <property type="entry name" value="Outer membrane efflux proteins (OEP)"/>
    <property type="match status" value="1"/>
</dbReference>
<name>A0AA41W5R9_9GAMM</name>
<dbReference type="AlphaFoldDB" id="A0AA41W5R9"/>
<dbReference type="GO" id="GO:1990281">
    <property type="term" value="C:efflux pump complex"/>
    <property type="evidence" value="ECO:0007669"/>
    <property type="project" value="TreeGrafter"/>
</dbReference>
<protein>
    <submittedName>
        <fullName evidence="9">TolC family outer membrane protein</fullName>
    </submittedName>
</protein>
<keyword evidence="5" id="KW-0812">Transmembrane</keyword>
<proteinExistence type="inferred from homology"/>
<dbReference type="InterPro" id="IPR003423">
    <property type="entry name" value="OMP_efflux"/>
</dbReference>
<evidence type="ECO:0000256" key="8">
    <source>
        <dbReference type="SAM" id="SignalP"/>
    </source>
</evidence>
<evidence type="ECO:0000256" key="3">
    <source>
        <dbReference type="ARBA" id="ARBA00022448"/>
    </source>
</evidence>
<feature type="chain" id="PRO_5041238452" evidence="8">
    <location>
        <begin position="26"/>
        <end position="442"/>
    </location>
</feature>
<evidence type="ECO:0000256" key="2">
    <source>
        <dbReference type="ARBA" id="ARBA00007613"/>
    </source>
</evidence>
<dbReference type="GO" id="GO:0015288">
    <property type="term" value="F:porin activity"/>
    <property type="evidence" value="ECO:0007669"/>
    <property type="project" value="TreeGrafter"/>
</dbReference>
<keyword evidence="7" id="KW-0998">Cell outer membrane</keyword>
<keyword evidence="6" id="KW-0472">Membrane</keyword>
<dbReference type="InterPro" id="IPR010130">
    <property type="entry name" value="T1SS_OMP_TolC"/>
</dbReference>
<dbReference type="Proteomes" id="UP001165393">
    <property type="component" value="Unassembled WGS sequence"/>
</dbReference>
<comment type="subcellular location">
    <subcellularLocation>
        <location evidence="1">Cell outer membrane</location>
    </subcellularLocation>
</comment>
<dbReference type="RefSeq" id="WP_251260401.1">
    <property type="nucleotide sequence ID" value="NZ_JAMQGP010000002.1"/>
</dbReference>
<evidence type="ECO:0000256" key="4">
    <source>
        <dbReference type="ARBA" id="ARBA00022452"/>
    </source>
</evidence>
<evidence type="ECO:0000256" key="5">
    <source>
        <dbReference type="ARBA" id="ARBA00022692"/>
    </source>
</evidence>
<evidence type="ECO:0000313" key="9">
    <source>
        <dbReference type="EMBL" id="MCM2679033.1"/>
    </source>
</evidence>
<dbReference type="Pfam" id="PF02321">
    <property type="entry name" value="OEP"/>
    <property type="match status" value="2"/>
</dbReference>
<comment type="caution">
    <text evidence="9">The sequence shown here is derived from an EMBL/GenBank/DDBJ whole genome shotgun (WGS) entry which is preliminary data.</text>
</comment>
<organism evidence="9 10">
    <name type="scientific">Echinimonas agarilytica</name>
    <dbReference type="NCBI Taxonomy" id="1215918"/>
    <lineage>
        <taxon>Bacteria</taxon>
        <taxon>Pseudomonadati</taxon>
        <taxon>Pseudomonadota</taxon>
        <taxon>Gammaproteobacteria</taxon>
        <taxon>Alteromonadales</taxon>
        <taxon>Echinimonadaceae</taxon>
        <taxon>Echinimonas</taxon>
    </lineage>
</organism>
<comment type="similarity">
    <text evidence="2">Belongs to the outer membrane factor (OMF) (TC 1.B.17) family.</text>
</comment>
<keyword evidence="3" id="KW-0813">Transport</keyword>
<reference evidence="9 10" key="1">
    <citation type="journal article" date="2013" name="Antonie Van Leeuwenhoek">
        <title>Echinimonas agarilytica gen. nov., sp. nov., a new gammaproteobacterium isolated from the sea urchin Strongylocentrotus intermedius.</title>
        <authorList>
            <person name="Nedashkovskaya O.I."/>
            <person name="Stenkova A.M."/>
            <person name="Zhukova N.V."/>
            <person name="Van Trappen S."/>
            <person name="Lee J.S."/>
            <person name="Kim S.B."/>
        </authorList>
    </citation>
    <scope>NUCLEOTIDE SEQUENCE [LARGE SCALE GENOMIC DNA]</scope>
    <source>
        <strain evidence="9 10">KMM 6351</strain>
    </source>
</reference>
<feature type="signal peptide" evidence="8">
    <location>
        <begin position="1"/>
        <end position="25"/>
    </location>
</feature>
<dbReference type="InterPro" id="IPR051906">
    <property type="entry name" value="TolC-like"/>
</dbReference>